<dbReference type="EMBL" id="KI695516">
    <property type="protein sequence ID" value="ETM35473.1"/>
    <property type="molecule type" value="Genomic_DNA"/>
</dbReference>
<dbReference type="Proteomes" id="UP000054532">
    <property type="component" value="Unassembled WGS sequence"/>
</dbReference>
<proteinExistence type="predicted"/>
<sequence>MRRSSTRRSTARSTRTSPDAFMWVMTTHSYRTDKMLETIAGVHRRKLS</sequence>
<name>W2MIG5_PHYNI</name>
<protein>
    <submittedName>
        <fullName evidence="1">Uncharacterized protein</fullName>
    </submittedName>
</protein>
<gene>
    <name evidence="1" type="ORF">L914_17638</name>
</gene>
<reference evidence="1" key="1">
    <citation type="submission" date="2013-11" db="EMBL/GenBank/DDBJ databases">
        <title>The Genome Sequence of Phytophthora parasitica IAC_01/95.</title>
        <authorList>
            <consortium name="The Broad Institute Genomics Platform"/>
            <person name="Russ C."/>
            <person name="Tyler B."/>
            <person name="Panabieres F."/>
            <person name="Shan W."/>
            <person name="Tripathy S."/>
            <person name="Grunwald N."/>
            <person name="Machado M."/>
            <person name="Johnson C.S."/>
            <person name="Arredondo F."/>
            <person name="Hong C."/>
            <person name="Coffey M."/>
            <person name="Young S.K."/>
            <person name="Zeng Q."/>
            <person name="Gargeya S."/>
            <person name="Fitzgerald M."/>
            <person name="Abouelleil A."/>
            <person name="Alvarado L."/>
            <person name="Chapman S.B."/>
            <person name="Gainer-Dewar J."/>
            <person name="Goldberg J."/>
            <person name="Griggs A."/>
            <person name="Gujja S."/>
            <person name="Hansen M."/>
            <person name="Howarth C."/>
            <person name="Imamovic A."/>
            <person name="Ireland A."/>
            <person name="Larimer J."/>
            <person name="McCowan C."/>
            <person name="Murphy C."/>
            <person name="Pearson M."/>
            <person name="Poon T.W."/>
            <person name="Priest M."/>
            <person name="Roberts A."/>
            <person name="Saif S."/>
            <person name="Shea T."/>
            <person name="Sykes S."/>
            <person name="Wortman J."/>
            <person name="Nusbaum C."/>
            <person name="Birren B."/>
        </authorList>
    </citation>
    <scope>NUCLEOTIDE SEQUENCE [LARGE SCALE GENOMIC DNA]</scope>
    <source>
        <strain evidence="1">IAC_01/95</strain>
    </source>
</reference>
<dbReference type="AlphaFoldDB" id="W2MIG5"/>
<accession>W2MIG5</accession>
<organism evidence="1">
    <name type="scientific">Phytophthora nicotianae</name>
    <name type="common">Potato buckeye rot agent</name>
    <name type="synonym">Phytophthora parasitica</name>
    <dbReference type="NCBI Taxonomy" id="4792"/>
    <lineage>
        <taxon>Eukaryota</taxon>
        <taxon>Sar</taxon>
        <taxon>Stramenopiles</taxon>
        <taxon>Oomycota</taxon>
        <taxon>Peronosporomycetes</taxon>
        <taxon>Peronosporales</taxon>
        <taxon>Peronosporaceae</taxon>
        <taxon>Phytophthora</taxon>
    </lineage>
</organism>
<evidence type="ECO:0000313" key="1">
    <source>
        <dbReference type="EMBL" id="ETM35473.1"/>
    </source>
</evidence>